<name>A0A9W4NT82_9EURO</name>
<dbReference type="InterPro" id="IPR002575">
    <property type="entry name" value="Aminoglycoside_PTrfase"/>
</dbReference>
<sequence length="517" mass="57979">MASINMDQVAVLTSQTRKSIQPDNQAEAFVVTEIGSPMFGSYNLLYPVIFGDGVRWLLRIPAHGTRDQFGEGHAESLRSEALMMRLIRRETTIPLPEVFAFDNSCENQINCPFTLISYIEGKKLSDVWFDKTSPKDIVQARRTRSLQDIAASMIQLDKFSFDKGGSLIFDQQDQLSDIGAITLADSAAMIKGLKDDDPDESPIYNEVGPFSDPKEYYTCHLDLRGEKDDSFDTGAIQFIRMFFDSMKEPCDGRKPFVLEHSDFDIQNFIVSENGELLGIIDWDGVGSVPRTLGNERYPGWLTRDWDPVMYGWDEDMEKGIKPDGRVWEDSPDALKLYRSVYASAMRSYQHNEAELNTATVTTNSLIYENLLIAASAPMFMPTIVKKVFEEITATVQEDLQQQVELDIESENGEEDVKVFSVLEALGATVQSVREALGATVRSILKALGATVQSVLKALGATVQEEQQAELDIEIENGEEEFEFFSVIDALGENRLSEYHQKVLMDGIRKLVEGSAQL</sequence>
<comment type="caution">
    <text evidence="2">The sequence shown here is derived from an EMBL/GenBank/DDBJ whole genome shotgun (WGS) entry which is preliminary data.</text>
</comment>
<dbReference type="InterPro" id="IPR011009">
    <property type="entry name" value="Kinase-like_dom_sf"/>
</dbReference>
<dbReference type="EMBL" id="CAJVPA010000208">
    <property type="protein sequence ID" value="CAG8404249.1"/>
    <property type="molecule type" value="Genomic_DNA"/>
</dbReference>
<accession>A0A9W4NT82</accession>
<evidence type="ECO:0000259" key="1">
    <source>
        <dbReference type="Pfam" id="PF01636"/>
    </source>
</evidence>
<protein>
    <recommendedName>
        <fullName evidence="1">Aminoglycoside phosphotransferase domain-containing protein</fullName>
    </recommendedName>
</protein>
<feature type="domain" description="Aminoglycoside phosphotransferase" evidence="1">
    <location>
        <begin position="48"/>
        <end position="286"/>
    </location>
</feature>
<dbReference type="PANTHER" id="PTHR21310">
    <property type="entry name" value="AMINOGLYCOSIDE PHOSPHOTRANSFERASE-RELATED-RELATED"/>
    <property type="match status" value="1"/>
</dbReference>
<gene>
    <name evidence="2" type="ORF">PSALAMII_LOCUS8466</name>
</gene>
<proteinExistence type="predicted"/>
<dbReference type="SUPFAM" id="SSF56112">
    <property type="entry name" value="Protein kinase-like (PK-like)"/>
    <property type="match status" value="1"/>
</dbReference>
<dbReference type="InterPro" id="IPR051678">
    <property type="entry name" value="AGP_Transferase"/>
</dbReference>
<dbReference type="PANTHER" id="PTHR21310:SF51">
    <property type="entry name" value="AMINOGLYCOSIDE PHOSPHOTRANSFERASE DOMAIN-CONTAINING PROTEIN"/>
    <property type="match status" value="1"/>
</dbReference>
<dbReference type="OrthoDB" id="10003767at2759"/>
<dbReference type="Proteomes" id="UP001152646">
    <property type="component" value="Unassembled WGS sequence"/>
</dbReference>
<organism evidence="2 3">
    <name type="scientific">Penicillium salamii</name>
    <dbReference type="NCBI Taxonomy" id="1612424"/>
    <lineage>
        <taxon>Eukaryota</taxon>
        <taxon>Fungi</taxon>
        <taxon>Dikarya</taxon>
        <taxon>Ascomycota</taxon>
        <taxon>Pezizomycotina</taxon>
        <taxon>Eurotiomycetes</taxon>
        <taxon>Eurotiomycetidae</taxon>
        <taxon>Eurotiales</taxon>
        <taxon>Aspergillaceae</taxon>
        <taxon>Penicillium</taxon>
    </lineage>
</organism>
<evidence type="ECO:0000313" key="3">
    <source>
        <dbReference type="Proteomes" id="UP001152646"/>
    </source>
</evidence>
<dbReference type="AlphaFoldDB" id="A0A9W4NT82"/>
<dbReference type="Pfam" id="PF01636">
    <property type="entry name" value="APH"/>
    <property type="match status" value="1"/>
</dbReference>
<evidence type="ECO:0000313" key="2">
    <source>
        <dbReference type="EMBL" id="CAG8404249.1"/>
    </source>
</evidence>
<reference evidence="2" key="1">
    <citation type="submission" date="2021-07" db="EMBL/GenBank/DDBJ databases">
        <authorList>
            <person name="Branca A.L. A."/>
        </authorList>
    </citation>
    <scope>NUCLEOTIDE SEQUENCE</scope>
</reference>